<feature type="region of interest" description="Disordered" evidence="1">
    <location>
        <begin position="355"/>
        <end position="418"/>
    </location>
</feature>
<dbReference type="Proteomes" id="UP001489004">
    <property type="component" value="Unassembled WGS sequence"/>
</dbReference>
<feature type="compositionally biased region" description="Low complexity" evidence="1">
    <location>
        <begin position="180"/>
        <end position="202"/>
    </location>
</feature>
<gene>
    <name evidence="2" type="ORF">WJX72_003275</name>
</gene>
<evidence type="ECO:0000256" key="1">
    <source>
        <dbReference type="SAM" id="MobiDB-lite"/>
    </source>
</evidence>
<feature type="region of interest" description="Disordered" evidence="1">
    <location>
        <begin position="34"/>
        <end position="92"/>
    </location>
</feature>
<dbReference type="EMBL" id="JALJOR010000005">
    <property type="protein sequence ID" value="KAK9816647.1"/>
    <property type="molecule type" value="Genomic_DNA"/>
</dbReference>
<reference evidence="2 3" key="1">
    <citation type="journal article" date="2024" name="Nat. Commun.">
        <title>Phylogenomics reveals the evolutionary origins of lichenization in chlorophyte algae.</title>
        <authorList>
            <person name="Puginier C."/>
            <person name="Libourel C."/>
            <person name="Otte J."/>
            <person name="Skaloud P."/>
            <person name="Haon M."/>
            <person name="Grisel S."/>
            <person name="Petersen M."/>
            <person name="Berrin J.G."/>
            <person name="Delaux P.M."/>
            <person name="Dal Grande F."/>
            <person name="Keller J."/>
        </authorList>
    </citation>
    <scope>NUCLEOTIDE SEQUENCE [LARGE SCALE GENOMIC DNA]</scope>
    <source>
        <strain evidence="2 3">SAG 2043</strain>
    </source>
</reference>
<sequence length="418" mass="43838">MTSKGPVGEALDVQRSRPSSVRFVAEKYDVEASADDLDFDKPAGPRHHPKPHIAPQRPNLKPAAVDVDQPPASKTAGKAGAGAGLHDSGVPTPAAMRAKFDEAFPAQVGPTRADFVDPKAKKKRSWVSKIVHKMGDPTGKQKHKNKDAKQNQLKLYRRSNSSRAAEKPVGQPASAQPGSATPAQSREAAAAAACAANAEPAPDQQAQLIPASSNQPEPVSRRQSYTSAVASSGNSGTNLMTAEPSCISLTQVASRTPSGQPAPRNPSILGRGTAASPTKAAAPPKVDNWLMQLFVQWQPRQRLLSDDPAAGGKGGKYQEGSYAEWSAKSADLIRAKSKSDSKTCLSPSRLASGLSGLARLGSQQASPDGIRASQDGRAGSDSGSARSSYMLPQMFDSGAKQERTRHGCLGCCAPKTRN</sequence>
<comment type="caution">
    <text evidence="2">The sequence shown here is derived from an EMBL/GenBank/DDBJ whole genome shotgun (WGS) entry which is preliminary data.</text>
</comment>
<feature type="compositionally biased region" description="Polar residues" evidence="1">
    <location>
        <begin position="204"/>
        <end position="240"/>
    </location>
</feature>
<protein>
    <submittedName>
        <fullName evidence="2">Uncharacterized protein</fullName>
    </submittedName>
</protein>
<feature type="compositionally biased region" description="Polar residues" evidence="1">
    <location>
        <begin position="247"/>
        <end position="259"/>
    </location>
</feature>
<name>A0AAW1Q5U1_9CHLO</name>
<feature type="compositionally biased region" description="Polar residues" evidence="1">
    <location>
        <begin position="150"/>
        <end position="163"/>
    </location>
</feature>
<feature type="compositionally biased region" description="Basic residues" evidence="1">
    <location>
        <begin position="120"/>
        <end position="132"/>
    </location>
</feature>
<proteinExistence type="predicted"/>
<feature type="compositionally biased region" description="Low complexity" evidence="1">
    <location>
        <begin position="273"/>
        <end position="283"/>
    </location>
</feature>
<evidence type="ECO:0000313" key="3">
    <source>
        <dbReference type="Proteomes" id="UP001489004"/>
    </source>
</evidence>
<keyword evidence="3" id="KW-1185">Reference proteome</keyword>
<evidence type="ECO:0000313" key="2">
    <source>
        <dbReference type="EMBL" id="KAK9816647.1"/>
    </source>
</evidence>
<accession>A0AAW1Q5U1</accession>
<feature type="region of interest" description="Disordered" evidence="1">
    <location>
        <begin position="111"/>
        <end position="283"/>
    </location>
</feature>
<dbReference type="AlphaFoldDB" id="A0AAW1Q5U1"/>
<organism evidence="2 3">
    <name type="scientific">[Myrmecia] bisecta</name>
    <dbReference type="NCBI Taxonomy" id="41462"/>
    <lineage>
        <taxon>Eukaryota</taxon>
        <taxon>Viridiplantae</taxon>
        <taxon>Chlorophyta</taxon>
        <taxon>core chlorophytes</taxon>
        <taxon>Trebouxiophyceae</taxon>
        <taxon>Trebouxiales</taxon>
        <taxon>Trebouxiaceae</taxon>
        <taxon>Myrmecia</taxon>
    </lineage>
</organism>
<feature type="compositionally biased region" description="Low complexity" evidence="1">
    <location>
        <begin position="372"/>
        <end position="388"/>
    </location>
</feature>